<evidence type="ECO:0000256" key="2">
    <source>
        <dbReference type="ARBA" id="ARBA00008242"/>
    </source>
</evidence>
<dbReference type="WBParaSite" id="PEQ_0000046201-mRNA-1">
    <property type="protein sequence ID" value="PEQ_0000046201-mRNA-1"/>
    <property type="gene ID" value="PEQ_0000046201"/>
</dbReference>
<dbReference type="PANTHER" id="PTHR12561">
    <property type="entry name" value="LIPOATE-PROTEIN LIGASE"/>
    <property type="match status" value="1"/>
</dbReference>
<evidence type="ECO:0000313" key="5">
    <source>
        <dbReference type="WBParaSite" id="PEQ_0000046201-mRNA-1"/>
    </source>
</evidence>
<comment type="similarity">
    <text evidence="2">Belongs to the LplA family.</text>
</comment>
<dbReference type="GO" id="GO:0017118">
    <property type="term" value="F:lipoyltransferase activity"/>
    <property type="evidence" value="ECO:0007669"/>
    <property type="project" value="TreeGrafter"/>
</dbReference>
<dbReference type="PROSITE" id="PS51733">
    <property type="entry name" value="BPL_LPL_CATALYTIC"/>
    <property type="match status" value="1"/>
</dbReference>
<comment type="pathway">
    <text evidence="1">Protein modification; protein lipoylation via exogenous pathway; protein N(6)-(lipoyl)lysine from lipoate: step 2/2.</text>
</comment>
<dbReference type="InterPro" id="IPR004143">
    <property type="entry name" value="BPL_LPL_catalytic"/>
</dbReference>
<feature type="domain" description="BPL/LPL catalytic" evidence="3">
    <location>
        <begin position="1"/>
        <end position="87"/>
    </location>
</feature>
<dbReference type="Pfam" id="PF21948">
    <property type="entry name" value="LplA-B_cat"/>
    <property type="match status" value="1"/>
</dbReference>
<dbReference type="Gene3D" id="3.30.930.10">
    <property type="entry name" value="Bira Bifunctional Protein, Domain 2"/>
    <property type="match status" value="1"/>
</dbReference>
<keyword evidence="4" id="KW-1185">Reference proteome</keyword>
<evidence type="ECO:0000259" key="3">
    <source>
        <dbReference type="PROSITE" id="PS51733"/>
    </source>
</evidence>
<proteinExistence type="inferred from homology"/>
<dbReference type="Proteomes" id="UP000887564">
    <property type="component" value="Unplaced"/>
</dbReference>
<dbReference type="SUPFAM" id="SSF55681">
    <property type="entry name" value="Class II aaRS and biotin synthetases"/>
    <property type="match status" value="1"/>
</dbReference>
<dbReference type="InterPro" id="IPR004562">
    <property type="entry name" value="LipoylTrfase_LipoateP_Ligase"/>
</dbReference>
<dbReference type="GO" id="GO:0009249">
    <property type="term" value="P:protein lipoylation"/>
    <property type="evidence" value="ECO:0007669"/>
    <property type="project" value="InterPro"/>
</dbReference>
<dbReference type="AlphaFoldDB" id="A0A914R1Z1"/>
<dbReference type="PANTHER" id="PTHR12561:SF3">
    <property type="entry name" value="LIPOYLTRANSFERASE 1, MITOCHONDRIAL"/>
    <property type="match status" value="1"/>
</dbReference>
<accession>A0A914R1Z1</accession>
<sequence length="87" mass="9988">NIEAYTKSSIRNYVTITSSDKNSLQYHHESIPFSLKNGAQVIPNKRDDLWLQPGERKVSGTAARIANGRAYHHMTLLMGLKFEWTRQ</sequence>
<name>A0A914R1Z1_PAREQ</name>
<organism evidence="4 5">
    <name type="scientific">Parascaris equorum</name>
    <name type="common">Equine roundworm</name>
    <dbReference type="NCBI Taxonomy" id="6256"/>
    <lineage>
        <taxon>Eukaryota</taxon>
        <taxon>Metazoa</taxon>
        <taxon>Ecdysozoa</taxon>
        <taxon>Nematoda</taxon>
        <taxon>Chromadorea</taxon>
        <taxon>Rhabditida</taxon>
        <taxon>Spirurina</taxon>
        <taxon>Ascaridomorpha</taxon>
        <taxon>Ascaridoidea</taxon>
        <taxon>Ascarididae</taxon>
        <taxon>Parascaris</taxon>
    </lineage>
</organism>
<evidence type="ECO:0000313" key="4">
    <source>
        <dbReference type="Proteomes" id="UP000887564"/>
    </source>
</evidence>
<dbReference type="GO" id="GO:0005739">
    <property type="term" value="C:mitochondrion"/>
    <property type="evidence" value="ECO:0007669"/>
    <property type="project" value="TreeGrafter"/>
</dbReference>
<dbReference type="InterPro" id="IPR045864">
    <property type="entry name" value="aa-tRNA-synth_II/BPL/LPL"/>
</dbReference>
<evidence type="ECO:0000256" key="1">
    <source>
        <dbReference type="ARBA" id="ARBA00005085"/>
    </source>
</evidence>
<reference evidence="5" key="1">
    <citation type="submission" date="2022-11" db="UniProtKB">
        <authorList>
            <consortium name="WormBaseParasite"/>
        </authorList>
    </citation>
    <scope>IDENTIFICATION</scope>
</reference>
<protein>
    <submittedName>
        <fullName evidence="5">BPL/LPL catalytic domain-containing protein</fullName>
    </submittedName>
</protein>